<organism evidence="2 3">
    <name type="scientific">Moesziomyces aphidis</name>
    <name type="common">Pseudozyma aphidis</name>
    <dbReference type="NCBI Taxonomy" id="84754"/>
    <lineage>
        <taxon>Eukaryota</taxon>
        <taxon>Fungi</taxon>
        <taxon>Dikarya</taxon>
        <taxon>Basidiomycota</taxon>
        <taxon>Ustilaginomycotina</taxon>
        <taxon>Ustilaginomycetes</taxon>
        <taxon>Ustilaginales</taxon>
        <taxon>Ustilaginaceae</taxon>
        <taxon>Moesziomyces</taxon>
    </lineage>
</organism>
<keyword evidence="1" id="KW-0472">Membrane</keyword>
<dbReference type="OrthoDB" id="2117453at2759"/>
<feature type="transmembrane region" description="Helical" evidence="1">
    <location>
        <begin position="12"/>
        <end position="34"/>
    </location>
</feature>
<dbReference type="HOGENOM" id="CLU_109463_0_1_1"/>
<feature type="transmembrane region" description="Helical" evidence="1">
    <location>
        <begin position="116"/>
        <end position="142"/>
    </location>
</feature>
<protein>
    <recommendedName>
        <fullName evidence="4">MARVEL domain-containing protein</fullName>
    </recommendedName>
</protein>
<dbReference type="EMBL" id="AWNI01000004">
    <property type="protein sequence ID" value="ETS64728.1"/>
    <property type="molecule type" value="Genomic_DNA"/>
</dbReference>
<sequence length="212" mass="22642">MVDSSAAIRRGHPISFLLFTFVAFIVAVIASTLVADYNSNGNAPTKGIENATRFLLFAGWWGFLIGAVYVSVLERAEILPASAFAAIRRCAHSTSHDFDTNQRSPSDAPPTKQTGLFLASVGGVITSIAGHGVALFLTWIFWLAGAAALTDRTGGSFNCADKGYPFPYCNSTKALMAFAWIGWIILTLMFAVVVFFGARAFSGGRSVKESLA</sequence>
<evidence type="ECO:0000256" key="1">
    <source>
        <dbReference type="SAM" id="Phobius"/>
    </source>
</evidence>
<comment type="caution">
    <text evidence="2">The sequence shown here is derived from an EMBL/GenBank/DDBJ whole genome shotgun (WGS) entry which is preliminary data.</text>
</comment>
<dbReference type="AlphaFoldDB" id="W3VT05"/>
<evidence type="ECO:0000313" key="3">
    <source>
        <dbReference type="Proteomes" id="UP000019462"/>
    </source>
</evidence>
<gene>
    <name evidence="2" type="ORF">PaG_00680</name>
</gene>
<keyword evidence="1" id="KW-0812">Transmembrane</keyword>
<dbReference type="Proteomes" id="UP000019462">
    <property type="component" value="Unassembled WGS sequence"/>
</dbReference>
<name>W3VT05_MOEAP</name>
<evidence type="ECO:0008006" key="4">
    <source>
        <dbReference type="Google" id="ProtNLM"/>
    </source>
</evidence>
<evidence type="ECO:0000313" key="2">
    <source>
        <dbReference type="EMBL" id="ETS64728.1"/>
    </source>
</evidence>
<reference evidence="2 3" key="1">
    <citation type="journal article" date="2014" name="Genome Announc.">
        <title>Genome sequence of the basidiomycetous fungus Pseudozyma aphidis DSM70725, an efficient producer of biosurfactant mannosylerythritol lipids.</title>
        <authorList>
            <person name="Lorenz S."/>
            <person name="Guenther M."/>
            <person name="Grumaz C."/>
            <person name="Rupp S."/>
            <person name="Zibek S."/>
            <person name="Sohn K."/>
        </authorList>
    </citation>
    <scope>NUCLEOTIDE SEQUENCE [LARGE SCALE GENOMIC DNA]</scope>
    <source>
        <strain evidence="3">ATCC 32657 / CBS 517.83 / DSM 70725 / JCM 10318 / NBRC 10182 / NRRL Y-7954 / St-0401</strain>
    </source>
</reference>
<feature type="transmembrane region" description="Helical" evidence="1">
    <location>
        <begin position="54"/>
        <end position="72"/>
    </location>
</feature>
<accession>W3VT05</accession>
<keyword evidence="1" id="KW-1133">Transmembrane helix</keyword>
<keyword evidence="3" id="KW-1185">Reference proteome</keyword>
<feature type="transmembrane region" description="Helical" evidence="1">
    <location>
        <begin position="174"/>
        <end position="198"/>
    </location>
</feature>
<proteinExistence type="predicted"/>